<dbReference type="EMBL" id="JAZGQO010000011">
    <property type="protein sequence ID" value="KAK6172746.1"/>
    <property type="molecule type" value="Genomic_DNA"/>
</dbReference>
<name>A0AAN8JB79_PATCE</name>
<comment type="caution">
    <text evidence="3">The sequence shown here is derived from an EMBL/GenBank/DDBJ whole genome shotgun (WGS) entry which is preliminary data.</text>
</comment>
<sequence length="269" mass="27973">MTFFAAFLAIATICHNGAIAQMWGSQWGSGFNQAQTRPLQQAQPSAAVRYLTCIGQTANNDQLRVTFSSSGTRFSPEIRVTANIQAGANSQIAGNFRLVITNEGRIDGMCDPNALGTIMSLRSTQQNRMGMGLFNRQMQQQQNNQGQIATIGSVFGLRSGQSVSMTDILENMSFSRLTGSGMAICNQIVGNRCVGTSLPLCCTIARDAKTAAPSLSRGLVGGMGGSSFVGGVGGNFGGMSPGLSSPIGATGGMNNNIQTPGAQGGLVFP</sequence>
<organism evidence="3 4">
    <name type="scientific">Patella caerulea</name>
    <name type="common">Rayed Mediterranean limpet</name>
    <dbReference type="NCBI Taxonomy" id="87958"/>
    <lineage>
        <taxon>Eukaryota</taxon>
        <taxon>Metazoa</taxon>
        <taxon>Spiralia</taxon>
        <taxon>Lophotrochozoa</taxon>
        <taxon>Mollusca</taxon>
        <taxon>Gastropoda</taxon>
        <taxon>Patellogastropoda</taxon>
        <taxon>Patelloidea</taxon>
        <taxon>Patellidae</taxon>
        <taxon>Patella</taxon>
    </lineage>
</organism>
<proteinExistence type="predicted"/>
<feature type="signal peptide" evidence="2">
    <location>
        <begin position="1"/>
        <end position="20"/>
    </location>
</feature>
<keyword evidence="4" id="KW-1185">Reference proteome</keyword>
<dbReference type="Proteomes" id="UP001347796">
    <property type="component" value="Unassembled WGS sequence"/>
</dbReference>
<feature type="compositionally biased region" description="Polar residues" evidence="1">
    <location>
        <begin position="252"/>
        <end position="261"/>
    </location>
</feature>
<reference evidence="3 4" key="1">
    <citation type="submission" date="2024-01" db="EMBL/GenBank/DDBJ databases">
        <title>The genome of the rayed Mediterranean limpet Patella caerulea (Linnaeus, 1758).</title>
        <authorList>
            <person name="Anh-Thu Weber A."/>
            <person name="Halstead-Nussloch G."/>
        </authorList>
    </citation>
    <scope>NUCLEOTIDE SEQUENCE [LARGE SCALE GENOMIC DNA]</scope>
    <source>
        <strain evidence="3">AATW-2023a</strain>
        <tissue evidence="3">Whole specimen</tissue>
    </source>
</reference>
<keyword evidence="2" id="KW-0732">Signal</keyword>
<evidence type="ECO:0000256" key="1">
    <source>
        <dbReference type="SAM" id="MobiDB-lite"/>
    </source>
</evidence>
<gene>
    <name evidence="3" type="ORF">SNE40_016343</name>
</gene>
<dbReference type="AlphaFoldDB" id="A0AAN8JB79"/>
<feature type="region of interest" description="Disordered" evidence="1">
    <location>
        <begin position="250"/>
        <end position="269"/>
    </location>
</feature>
<evidence type="ECO:0000313" key="3">
    <source>
        <dbReference type="EMBL" id="KAK6172746.1"/>
    </source>
</evidence>
<evidence type="ECO:0000256" key="2">
    <source>
        <dbReference type="SAM" id="SignalP"/>
    </source>
</evidence>
<evidence type="ECO:0000313" key="4">
    <source>
        <dbReference type="Proteomes" id="UP001347796"/>
    </source>
</evidence>
<accession>A0AAN8JB79</accession>
<feature type="chain" id="PRO_5042832922" evidence="2">
    <location>
        <begin position="21"/>
        <end position="269"/>
    </location>
</feature>
<protein>
    <submittedName>
        <fullName evidence="3">Uncharacterized protein</fullName>
    </submittedName>
</protein>